<dbReference type="InterPro" id="IPR006427">
    <property type="entry name" value="Portal_HK97"/>
</dbReference>
<sequence length="502" mass="55388">MLLRDGSMSMPASALAEFSPQINQSYWYPWSDGVQLERQWALYGAIYRYQPWVRTVIDKLANALARLRIEVWKVDGDLRTLDDGPYAALMKRPCQELSPYSFWLWVATTIEIYGESFLVKVRNNRGQTISLIPMHPSRVTVRRNVDGSRSYIFQTAASSQGLLEFDENDVIPLQLFAPDGTMRGLSRLESLTSTLVAEDSGRTATSAMWRNAGRPNIVLSSDKILGREGKARLRESFDSNHAGSINAGKTLVLEDGVKAAPIQLTAVEMQWIESRKLNREEVCALFDVAPPMVHILDRATFSNVTEQLRSFYRDAISAKLEFIESQFDFYLADEFGDNFETRFAVAEILRGDYETRADSVQKLVLSGVMKPAEGREVMDLGKAGPEADELYAQASIQPLGKPAERVTITGTMAPGGDPDGIPVLIPGTAGTGQSPRAQAAIGGPDDSTTNPPTPKSRKYVRALKGGMGRGKSLEQVAVELARRHAADRQLILDSVALILADL</sequence>
<evidence type="ECO:0008006" key="4">
    <source>
        <dbReference type="Google" id="ProtNLM"/>
    </source>
</evidence>
<dbReference type="OrthoDB" id="9765386at2"/>
<protein>
    <recommendedName>
        <fullName evidence="4">Phage portal protein</fullName>
    </recommendedName>
</protein>
<name>A0A164K179_9NOCA</name>
<gene>
    <name evidence="2" type="ORF">AWN90_41075</name>
</gene>
<dbReference type="NCBIfam" id="TIGR01537">
    <property type="entry name" value="portal_HK97"/>
    <property type="match status" value="1"/>
</dbReference>
<dbReference type="AlphaFoldDB" id="A0A164K179"/>
<dbReference type="Pfam" id="PF04860">
    <property type="entry name" value="Phage_portal"/>
    <property type="match status" value="1"/>
</dbReference>
<dbReference type="InterPro" id="IPR006944">
    <property type="entry name" value="Phage/GTA_portal"/>
</dbReference>
<dbReference type="STRING" id="455432.AWN90_41075"/>
<organism evidence="2 3">
    <name type="scientific">Nocardia terpenica</name>
    <dbReference type="NCBI Taxonomy" id="455432"/>
    <lineage>
        <taxon>Bacteria</taxon>
        <taxon>Bacillati</taxon>
        <taxon>Actinomycetota</taxon>
        <taxon>Actinomycetes</taxon>
        <taxon>Mycobacteriales</taxon>
        <taxon>Nocardiaceae</taxon>
        <taxon>Nocardia</taxon>
    </lineage>
</organism>
<dbReference type="Proteomes" id="UP000076512">
    <property type="component" value="Unassembled WGS sequence"/>
</dbReference>
<evidence type="ECO:0000256" key="1">
    <source>
        <dbReference type="SAM" id="MobiDB-lite"/>
    </source>
</evidence>
<comment type="caution">
    <text evidence="2">The sequence shown here is derived from an EMBL/GenBank/DDBJ whole genome shotgun (WGS) entry which is preliminary data.</text>
</comment>
<proteinExistence type="predicted"/>
<reference evidence="2 3" key="1">
    <citation type="submission" date="2016-04" db="EMBL/GenBank/DDBJ databases">
        <authorList>
            <person name="Evans L.H."/>
            <person name="Alamgir A."/>
            <person name="Owens N."/>
            <person name="Weber N.D."/>
            <person name="Virtaneva K."/>
            <person name="Barbian K."/>
            <person name="Babar A."/>
            <person name="Rosenke K."/>
        </authorList>
    </citation>
    <scope>NUCLEOTIDE SEQUENCE [LARGE SCALE GENOMIC DNA]</scope>
    <source>
        <strain evidence="2 3">IFM 0406</strain>
    </source>
</reference>
<accession>A0A164K179</accession>
<evidence type="ECO:0000313" key="2">
    <source>
        <dbReference type="EMBL" id="KZM70921.1"/>
    </source>
</evidence>
<feature type="region of interest" description="Disordered" evidence="1">
    <location>
        <begin position="429"/>
        <end position="457"/>
    </location>
</feature>
<evidence type="ECO:0000313" key="3">
    <source>
        <dbReference type="Proteomes" id="UP000076512"/>
    </source>
</evidence>
<dbReference type="RefSeq" id="WP_082871767.1">
    <property type="nucleotide sequence ID" value="NZ_JAAFZG010000003.1"/>
</dbReference>
<dbReference type="EMBL" id="LWGR01000013">
    <property type="protein sequence ID" value="KZM70921.1"/>
    <property type="molecule type" value="Genomic_DNA"/>
</dbReference>
<keyword evidence="3" id="KW-1185">Reference proteome</keyword>